<accession>A0A6B0GKV5</accession>
<dbReference type="EMBL" id="WSZK01000015">
    <property type="protein sequence ID" value="MWG34367.1"/>
    <property type="molecule type" value="Genomic_DNA"/>
</dbReference>
<dbReference type="InterPro" id="IPR013656">
    <property type="entry name" value="PAS_4"/>
</dbReference>
<dbReference type="PANTHER" id="PTHR34236">
    <property type="entry name" value="DIMETHYL SULFOXIDE REDUCTASE TRANSCRIPTIONAL ACTIVATOR"/>
    <property type="match status" value="1"/>
</dbReference>
<feature type="domain" description="PAC" evidence="5">
    <location>
        <begin position="226"/>
        <end position="277"/>
    </location>
</feature>
<protein>
    <submittedName>
        <fullName evidence="6">PAS domain-containing protein</fullName>
    </submittedName>
</protein>
<dbReference type="SMART" id="SM00091">
    <property type="entry name" value="PAS"/>
    <property type="match status" value="2"/>
</dbReference>
<evidence type="ECO:0000313" key="6">
    <source>
        <dbReference type="EMBL" id="MWG34367.1"/>
    </source>
</evidence>
<name>A0A6B0GKV5_9EURY</name>
<dbReference type="InterPro" id="IPR000014">
    <property type="entry name" value="PAS"/>
</dbReference>
<dbReference type="NCBIfam" id="TIGR00229">
    <property type="entry name" value="sensory_box"/>
    <property type="match status" value="1"/>
</dbReference>
<keyword evidence="1" id="KW-0805">Transcription regulation</keyword>
<dbReference type="InterPro" id="IPR007050">
    <property type="entry name" value="HTH_bacterioopsin"/>
</dbReference>
<dbReference type="Pfam" id="PF04967">
    <property type="entry name" value="HTH_10"/>
    <property type="match status" value="1"/>
</dbReference>
<evidence type="ECO:0000256" key="3">
    <source>
        <dbReference type="SAM" id="MobiDB-lite"/>
    </source>
</evidence>
<evidence type="ECO:0000256" key="2">
    <source>
        <dbReference type="ARBA" id="ARBA00023163"/>
    </source>
</evidence>
<feature type="domain" description="PAS" evidence="4">
    <location>
        <begin position="153"/>
        <end position="226"/>
    </location>
</feature>
<evidence type="ECO:0000313" key="7">
    <source>
        <dbReference type="Proteomes" id="UP000451471"/>
    </source>
</evidence>
<dbReference type="InterPro" id="IPR003018">
    <property type="entry name" value="GAF"/>
</dbReference>
<dbReference type="PANTHER" id="PTHR34236:SF1">
    <property type="entry name" value="DIMETHYL SULFOXIDE REDUCTASE TRANSCRIPTIONAL ACTIVATOR"/>
    <property type="match status" value="1"/>
</dbReference>
<feature type="domain" description="PAS" evidence="4">
    <location>
        <begin position="271"/>
        <end position="315"/>
    </location>
</feature>
<reference evidence="6 7" key="1">
    <citation type="submission" date="2019-12" db="EMBL/GenBank/DDBJ databases">
        <title>Halocatena pleomorpha gen. nov. sp. nov., an extremely halophilic archaeon of family Halobacteriaceae isolated from saltpan soil.</title>
        <authorList>
            <person name="Pal Y."/>
            <person name="Verma A."/>
            <person name="Krishnamurthi S."/>
            <person name="Kumar P."/>
        </authorList>
    </citation>
    <scope>NUCLEOTIDE SEQUENCE [LARGE SCALE GENOMIC DNA]</scope>
    <source>
        <strain evidence="6 7">JCM 16495</strain>
    </source>
</reference>
<dbReference type="Gene3D" id="3.30.450.40">
    <property type="match status" value="2"/>
</dbReference>
<dbReference type="InterPro" id="IPR036388">
    <property type="entry name" value="WH-like_DNA-bd_sf"/>
</dbReference>
<dbReference type="SUPFAM" id="SSF55781">
    <property type="entry name" value="GAF domain-like"/>
    <property type="match status" value="2"/>
</dbReference>
<dbReference type="InterPro" id="IPR000700">
    <property type="entry name" value="PAS-assoc_C"/>
</dbReference>
<keyword evidence="2" id="KW-0804">Transcription</keyword>
<dbReference type="CDD" id="cd00130">
    <property type="entry name" value="PAS"/>
    <property type="match status" value="2"/>
</dbReference>
<evidence type="ECO:0000259" key="4">
    <source>
        <dbReference type="PROSITE" id="PS50112"/>
    </source>
</evidence>
<dbReference type="Proteomes" id="UP000451471">
    <property type="component" value="Unassembled WGS sequence"/>
</dbReference>
<dbReference type="PROSITE" id="PS50112">
    <property type="entry name" value="PAS"/>
    <property type="match status" value="2"/>
</dbReference>
<feature type="region of interest" description="Disordered" evidence="3">
    <location>
        <begin position="126"/>
        <end position="152"/>
    </location>
</feature>
<dbReference type="Gene3D" id="1.10.10.10">
    <property type="entry name" value="Winged helix-like DNA-binding domain superfamily/Winged helix DNA-binding domain"/>
    <property type="match status" value="1"/>
</dbReference>
<gene>
    <name evidence="6" type="ORF">GQS65_07660</name>
</gene>
<comment type="caution">
    <text evidence="6">The sequence shown here is derived from an EMBL/GenBank/DDBJ whole genome shotgun (WGS) entry which is preliminary data.</text>
</comment>
<dbReference type="Gene3D" id="3.30.450.20">
    <property type="entry name" value="PAS domain"/>
    <property type="match status" value="2"/>
</dbReference>
<evidence type="ECO:0000256" key="1">
    <source>
        <dbReference type="ARBA" id="ARBA00023015"/>
    </source>
</evidence>
<dbReference type="InterPro" id="IPR035965">
    <property type="entry name" value="PAS-like_dom_sf"/>
</dbReference>
<dbReference type="SMART" id="SM00065">
    <property type="entry name" value="GAF"/>
    <property type="match status" value="2"/>
</dbReference>
<keyword evidence="7" id="KW-1185">Reference proteome</keyword>
<dbReference type="OrthoDB" id="342253at2157"/>
<dbReference type="SUPFAM" id="SSF55785">
    <property type="entry name" value="PYP-like sensor domain (PAS domain)"/>
    <property type="match status" value="2"/>
</dbReference>
<dbReference type="InterPro" id="IPR031803">
    <property type="entry name" value="BAT_GAF/HTH-assoc"/>
</dbReference>
<dbReference type="RefSeq" id="WP_158204056.1">
    <property type="nucleotide sequence ID" value="NZ_WSZK01000015.1"/>
</dbReference>
<organism evidence="6 7">
    <name type="scientific">Halomarina oriensis</name>
    <dbReference type="NCBI Taxonomy" id="671145"/>
    <lineage>
        <taxon>Archaea</taxon>
        <taxon>Methanobacteriati</taxon>
        <taxon>Methanobacteriota</taxon>
        <taxon>Stenosarchaea group</taxon>
        <taxon>Halobacteria</taxon>
        <taxon>Halobacteriales</taxon>
        <taxon>Natronomonadaceae</taxon>
        <taxon>Halomarina</taxon>
    </lineage>
</organism>
<dbReference type="Pfam" id="PF08448">
    <property type="entry name" value="PAS_4"/>
    <property type="match status" value="2"/>
</dbReference>
<sequence>MTESSVLYGTPDPTSNDAETTLSTLRAALEERTVSPVTTVEGCRAELDAGDVGAVVVTDAFSGTTATELLALVRETDPGLHTVWLAADPSADAVDAAYDAGVTTVVDRQSGSAAHIVVGALRNALGDPTPVERPLEEDPPVDPTPRETTPAHDWSEHAAILDTISDGVYALDSDERFVAVNDAYAELTGFSREELLGERSSTVTDRIGGDAIDGLREALDETSDAVTFEADLPTVDGRAVPIEARVSPFTTDAGDVGRVGVVRDVSERRRLERELDGILERVTDAFFAIDTDWRFTYVNERAATLLERPASDLVGAVLWEAFPEAVGTAFETEYERARRTGESVTFEEYYPPLEAWFEVNAYPSETGLSVYFRDVSDRKRADQRREDRVRQFEALNERAQRLAEATTREAVCETVVEAAADVLGLQQSYITLYDEESGELTLTAEADATLSGAASSLFADASSNPVWEAFIQGEEIVRPDFDPVGEVTVGSLAAFPLGEHGVFVTLSPRPDAFEETDLLAAELLCANARSSLDRAAREADLRQQRDRLEAKNDRLERVNRINRAIREITRVLVQADSHEEVERLVCEKLATIDPFRFVWFGRHDGATDEVRPVASAGDGKGYLTDVTVTADDAPTGRGPAGRAIESGSPAVQNSILRAAEFEPWRGAALSRGFRSCLAVPVQHRDTQYGILSLYADTPNAFEEMEVTVLSELGQSIGYAVNAIERKQALTGDRSVELTLDLPDLDAPLFGFVDGSDGEFHLENAVRRLDGRVHLFFTASGIAFERIRPHADASPTIERLTHLSSTDDTCRFECTARESTFVSTILDRGAVFERVDVDDGAATVTLRVPRTTDVRGLVGYLEGQFGRVELVSRHERDEPVRSSEAFEGEVRSRLTDRQSEVLETAYSAGFFEWPRKSNGQEVAELLGVTQPTVNRHLRAAERSLFGLLFGD</sequence>
<dbReference type="AlphaFoldDB" id="A0A6B0GKV5"/>
<dbReference type="PROSITE" id="PS50113">
    <property type="entry name" value="PAC"/>
    <property type="match status" value="1"/>
</dbReference>
<evidence type="ECO:0000259" key="5">
    <source>
        <dbReference type="PROSITE" id="PS50113"/>
    </source>
</evidence>
<proteinExistence type="predicted"/>
<dbReference type="Pfam" id="PF13185">
    <property type="entry name" value="GAF_2"/>
    <property type="match status" value="2"/>
</dbReference>
<dbReference type="InterPro" id="IPR029016">
    <property type="entry name" value="GAF-like_dom_sf"/>
</dbReference>
<dbReference type="Pfam" id="PF15915">
    <property type="entry name" value="BAT"/>
    <property type="match status" value="1"/>
</dbReference>